<comment type="caution">
    <text evidence="1">The sequence shown here is derived from an EMBL/GenBank/DDBJ whole genome shotgun (WGS) entry which is preliminary data.</text>
</comment>
<gene>
    <name evidence="1" type="ORF">HPB50_021212</name>
</gene>
<proteinExistence type="predicted"/>
<organism evidence="1 2">
    <name type="scientific">Hyalomma asiaticum</name>
    <name type="common">Tick</name>
    <dbReference type="NCBI Taxonomy" id="266040"/>
    <lineage>
        <taxon>Eukaryota</taxon>
        <taxon>Metazoa</taxon>
        <taxon>Ecdysozoa</taxon>
        <taxon>Arthropoda</taxon>
        <taxon>Chelicerata</taxon>
        <taxon>Arachnida</taxon>
        <taxon>Acari</taxon>
        <taxon>Parasitiformes</taxon>
        <taxon>Ixodida</taxon>
        <taxon>Ixodoidea</taxon>
        <taxon>Ixodidae</taxon>
        <taxon>Hyalomminae</taxon>
        <taxon>Hyalomma</taxon>
    </lineage>
</organism>
<accession>A0ACB7RY04</accession>
<reference evidence="1" key="1">
    <citation type="submission" date="2020-05" db="EMBL/GenBank/DDBJ databases">
        <title>Large-scale comparative analyses of tick genomes elucidate their genetic diversity and vector capacities.</title>
        <authorList>
            <person name="Jia N."/>
            <person name="Wang J."/>
            <person name="Shi W."/>
            <person name="Du L."/>
            <person name="Sun Y."/>
            <person name="Zhan W."/>
            <person name="Jiang J."/>
            <person name="Wang Q."/>
            <person name="Zhang B."/>
            <person name="Ji P."/>
            <person name="Sakyi L.B."/>
            <person name="Cui X."/>
            <person name="Yuan T."/>
            <person name="Jiang B."/>
            <person name="Yang W."/>
            <person name="Lam T.T.-Y."/>
            <person name="Chang Q."/>
            <person name="Ding S."/>
            <person name="Wang X."/>
            <person name="Zhu J."/>
            <person name="Ruan X."/>
            <person name="Zhao L."/>
            <person name="Wei J."/>
            <person name="Que T."/>
            <person name="Du C."/>
            <person name="Cheng J."/>
            <person name="Dai P."/>
            <person name="Han X."/>
            <person name="Huang E."/>
            <person name="Gao Y."/>
            <person name="Liu J."/>
            <person name="Shao H."/>
            <person name="Ye R."/>
            <person name="Li L."/>
            <person name="Wei W."/>
            <person name="Wang X."/>
            <person name="Wang C."/>
            <person name="Yang T."/>
            <person name="Huo Q."/>
            <person name="Li W."/>
            <person name="Guo W."/>
            <person name="Chen H."/>
            <person name="Zhou L."/>
            <person name="Ni X."/>
            <person name="Tian J."/>
            <person name="Zhou Y."/>
            <person name="Sheng Y."/>
            <person name="Liu T."/>
            <person name="Pan Y."/>
            <person name="Xia L."/>
            <person name="Li J."/>
            <person name="Zhao F."/>
            <person name="Cao W."/>
        </authorList>
    </citation>
    <scope>NUCLEOTIDE SEQUENCE</scope>
    <source>
        <strain evidence="1">Hyas-2018</strain>
    </source>
</reference>
<evidence type="ECO:0000313" key="2">
    <source>
        <dbReference type="Proteomes" id="UP000821845"/>
    </source>
</evidence>
<dbReference type="EMBL" id="CM023487">
    <property type="protein sequence ID" value="KAH6926697.1"/>
    <property type="molecule type" value="Genomic_DNA"/>
</dbReference>
<keyword evidence="2" id="KW-1185">Reference proteome</keyword>
<name>A0ACB7RY04_HYAAI</name>
<evidence type="ECO:0000313" key="1">
    <source>
        <dbReference type="EMBL" id="KAH6926697.1"/>
    </source>
</evidence>
<sequence>MRGDELNLNYAEGTAHFIDLILKWWHVVNVKSPSKGRRLRDPLQDPVRSLTGKQIEFLNNFLDWLDTWPDIKMDTDALSTETHSALRLTCYALVELCRYCLEELNFDYVLLGKFQTDSLEERFGQYRRLSGTNYHISIQQVFESEKKLRLQDSLRVFVPVDCPLPTCRSVDGLVKRWRLVVGGALLLCPGLPRRPESRLFQSPERCWRDVLLAPSPTRQCQLTVHGKSSSPQIARPNPPNG</sequence>
<dbReference type="Proteomes" id="UP000821845">
    <property type="component" value="Chromosome 7"/>
</dbReference>
<protein>
    <submittedName>
        <fullName evidence="1">Uncharacterized protein</fullName>
    </submittedName>
</protein>